<comment type="subcellular location">
    <subcellularLocation>
        <location evidence="1">Cytoplasm</location>
    </subcellularLocation>
</comment>
<keyword evidence="4" id="KW-1185">Reference proteome</keyword>
<dbReference type="Gene3D" id="3.10.20.70">
    <property type="entry name" value="Glutamine synthetase, N-terminal domain"/>
    <property type="match status" value="1"/>
</dbReference>
<evidence type="ECO:0000313" key="4">
    <source>
        <dbReference type="Proteomes" id="UP001497522"/>
    </source>
</evidence>
<name>A0ABP1BF23_9BRYO</name>
<evidence type="ECO:0000313" key="3">
    <source>
        <dbReference type="EMBL" id="CAK9873880.1"/>
    </source>
</evidence>
<evidence type="ECO:0000256" key="2">
    <source>
        <dbReference type="ARBA" id="ARBA00022490"/>
    </source>
</evidence>
<reference evidence="3" key="1">
    <citation type="submission" date="2024-03" db="EMBL/GenBank/DDBJ databases">
        <authorList>
            <consortium name="ELIXIR-Norway"/>
            <consortium name="Elixir Norway"/>
        </authorList>
    </citation>
    <scope>NUCLEOTIDE SEQUENCE</scope>
</reference>
<sequence>MLDSLYIAAATLLSPHCVRAHQRLSDAVVVTKTLPGPVTDPKRLLKWNYDGSSTGEVPGEDIKVICDAYTPQGDPIPTNQRAAAVDVFSRKEVAQEEMC</sequence>
<accession>A0ABP1BF23</accession>
<keyword evidence="2" id="KW-0963">Cytoplasm</keyword>
<dbReference type="Proteomes" id="UP001497522">
    <property type="component" value="Chromosome 3"/>
</dbReference>
<proteinExistence type="predicted"/>
<dbReference type="PANTHER" id="PTHR20852">
    <property type="entry name" value="GLUTAMINE SYNTHETASE"/>
    <property type="match status" value="1"/>
</dbReference>
<dbReference type="InterPro" id="IPR050292">
    <property type="entry name" value="Glutamine_Synthetase"/>
</dbReference>
<organism evidence="3 4">
    <name type="scientific">Sphagnum jensenii</name>
    <dbReference type="NCBI Taxonomy" id="128206"/>
    <lineage>
        <taxon>Eukaryota</taxon>
        <taxon>Viridiplantae</taxon>
        <taxon>Streptophyta</taxon>
        <taxon>Embryophyta</taxon>
        <taxon>Bryophyta</taxon>
        <taxon>Sphagnophytina</taxon>
        <taxon>Sphagnopsida</taxon>
        <taxon>Sphagnales</taxon>
        <taxon>Sphagnaceae</taxon>
        <taxon>Sphagnum</taxon>
    </lineage>
</organism>
<evidence type="ECO:0000256" key="1">
    <source>
        <dbReference type="ARBA" id="ARBA00004496"/>
    </source>
</evidence>
<dbReference type="PANTHER" id="PTHR20852:SF93">
    <property type="entry name" value="GLUTAMINE SYNTHETASE CYTOSOLIC ISOZYME 1-1"/>
    <property type="match status" value="1"/>
</dbReference>
<protein>
    <submittedName>
        <fullName evidence="3">Uncharacterized protein</fullName>
    </submittedName>
</protein>
<dbReference type="InterPro" id="IPR036651">
    <property type="entry name" value="Gln_synt_N_sf"/>
</dbReference>
<gene>
    <name evidence="3" type="ORF">CSSPJE1EN2_LOCUS16352</name>
</gene>
<dbReference type="EMBL" id="OZ023704">
    <property type="protein sequence ID" value="CAK9873880.1"/>
    <property type="molecule type" value="Genomic_DNA"/>
</dbReference>